<dbReference type="PANTHER" id="PTHR10509:SF93">
    <property type="entry name" value="CATECHOL O-METHYLTRANSFERASE DOMAIN-CONTAINING PROTEIN 1"/>
    <property type="match status" value="1"/>
</dbReference>
<sequence length="341" mass="38124">MSPRRRRTRPAGDPSQHPSRAQYPARREGGGLSAAPRRSGAPPGRHPGQRGPAPQRSAPPRTAPRRCPAPGTAMPLLSVPKEVAVGTAMLGVAFATGMLAGKLYPSLVFGSQSGMIRKNNPLRQYILDHSLREHPILKKLRLLTADHPSGRMMVSCEQAQLMANLVKLIKAKKVIEIGVFTGYNALNMALVLPDNGRVIACDINEDYAKIGKPLWKEAGVEHKIDLRIKPAIQTLDELVANGEAETFDFAFIDADKESYNEYYEKCLRLIKKGGIIAIDNVSTAVLMVMHRQLHITQTKRKFNINSLSKLYKTLIENRFVCFFFFFVIHYREYSGLFWFVL</sequence>
<feature type="region of interest" description="Disordered" evidence="5">
    <location>
        <begin position="1"/>
        <end position="73"/>
    </location>
</feature>
<gene>
    <name evidence="6" type="primary">COMTD1</name>
</gene>
<dbReference type="GO" id="GO:0008757">
    <property type="term" value="F:S-adenosylmethionine-dependent methyltransferase activity"/>
    <property type="evidence" value="ECO:0007669"/>
    <property type="project" value="TreeGrafter"/>
</dbReference>
<evidence type="ECO:0000256" key="4">
    <source>
        <dbReference type="ARBA" id="ARBA00023453"/>
    </source>
</evidence>
<dbReference type="Pfam" id="PF01596">
    <property type="entry name" value="Methyltransf_3"/>
    <property type="match status" value="1"/>
</dbReference>
<evidence type="ECO:0000256" key="2">
    <source>
        <dbReference type="ARBA" id="ARBA00022679"/>
    </source>
</evidence>
<dbReference type="GO" id="GO:0008171">
    <property type="term" value="F:O-methyltransferase activity"/>
    <property type="evidence" value="ECO:0007669"/>
    <property type="project" value="InterPro"/>
</dbReference>
<organism evidence="6 7">
    <name type="scientific">Taeniopygia guttata</name>
    <name type="common">Zebra finch</name>
    <name type="synonym">Poephila guttata</name>
    <dbReference type="NCBI Taxonomy" id="59729"/>
    <lineage>
        <taxon>Eukaryota</taxon>
        <taxon>Metazoa</taxon>
        <taxon>Chordata</taxon>
        <taxon>Craniata</taxon>
        <taxon>Vertebrata</taxon>
        <taxon>Euteleostomi</taxon>
        <taxon>Archelosauria</taxon>
        <taxon>Archosauria</taxon>
        <taxon>Dinosauria</taxon>
        <taxon>Saurischia</taxon>
        <taxon>Theropoda</taxon>
        <taxon>Coelurosauria</taxon>
        <taxon>Aves</taxon>
        <taxon>Neognathae</taxon>
        <taxon>Neoaves</taxon>
        <taxon>Telluraves</taxon>
        <taxon>Australaves</taxon>
        <taxon>Passeriformes</taxon>
        <taxon>Passeroidea</taxon>
        <taxon>Estrildidae</taxon>
        <taxon>Estrildinae</taxon>
        <taxon>Taeniopygia</taxon>
    </lineage>
</organism>
<reference evidence="6" key="3">
    <citation type="submission" date="2025-09" db="UniProtKB">
        <authorList>
            <consortium name="Ensembl"/>
        </authorList>
    </citation>
    <scope>IDENTIFICATION</scope>
</reference>
<evidence type="ECO:0000256" key="5">
    <source>
        <dbReference type="SAM" id="MobiDB-lite"/>
    </source>
</evidence>
<dbReference type="PROSITE" id="PS51682">
    <property type="entry name" value="SAM_OMT_I"/>
    <property type="match status" value="1"/>
</dbReference>
<dbReference type="CDD" id="cd02440">
    <property type="entry name" value="AdoMet_MTases"/>
    <property type="match status" value="1"/>
</dbReference>
<keyword evidence="1" id="KW-0489">Methyltransferase</keyword>
<accession>A0A674HIY4</accession>
<reference evidence="6 7" key="1">
    <citation type="journal article" date="2010" name="Nature">
        <title>The genome of a songbird.</title>
        <authorList>
            <person name="Warren W.C."/>
            <person name="Clayton D.F."/>
            <person name="Ellegren H."/>
            <person name="Arnold A.P."/>
            <person name="Hillier L.W."/>
            <person name="Kunstner A."/>
            <person name="Searle S."/>
            <person name="White S."/>
            <person name="Vilella A.J."/>
            <person name="Fairley S."/>
            <person name="Heger A."/>
            <person name="Kong L."/>
            <person name="Ponting C.P."/>
            <person name="Jarvis E.D."/>
            <person name="Mello C.V."/>
            <person name="Minx P."/>
            <person name="Lovell P."/>
            <person name="Velho T.A."/>
            <person name="Ferris M."/>
            <person name="Balakrishnan C.N."/>
            <person name="Sinha S."/>
            <person name="Blatti C."/>
            <person name="London S.E."/>
            <person name="Li Y."/>
            <person name="Lin Y.C."/>
            <person name="George J."/>
            <person name="Sweedler J."/>
            <person name="Southey B."/>
            <person name="Gunaratne P."/>
            <person name="Watson M."/>
            <person name="Nam K."/>
            <person name="Backstrom N."/>
            <person name="Smeds L."/>
            <person name="Nabholz B."/>
            <person name="Itoh Y."/>
            <person name="Whitney O."/>
            <person name="Pfenning A.R."/>
            <person name="Howard J."/>
            <person name="Volker M."/>
            <person name="Skinner B.M."/>
            <person name="Griffin D.K."/>
            <person name="Ye L."/>
            <person name="McLaren W.M."/>
            <person name="Flicek P."/>
            <person name="Quesada V."/>
            <person name="Velasco G."/>
            <person name="Lopez-Otin C."/>
            <person name="Puente X.S."/>
            <person name="Olender T."/>
            <person name="Lancet D."/>
            <person name="Smit A.F."/>
            <person name="Hubley R."/>
            <person name="Konkel M.K."/>
            <person name="Walker J.A."/>
            <person name="Batzer M.A."/>
            <person name="Gu W."/>
            <person name="Pollock D.D."/>
            <person name="Chen L."/>
            <person name="Cheng Z."/>
            <person name="Eichler E.E."/>
            <person name="Stapley J."/>
            <person name="Slate J."/>
            <person name="Ekblom R."/>
            <person name="Birkhead T."/>
            <person name="Burke T."/>
            <person name="Burt D."/>
            <person name="Scharff C."/>
            <person name="Adam I."/>
            <person name="Richard H."/>
            <person name="Sultan M."/>
            <person name="Soldatov A."/>
            <person name="Lehrach H."/>
            <person name="Edwards S.V."/>
            <person name="Yang S.P."/>
            <person name="Li X."/>
            <person name="Graves T."/>
            <person name="Fulton L."/>
            <person name="Nelson J."/>
            <person name="Chinwalla A."/>
            <person name="Hou S."/>
            <person name="Mardis E.R."/>
            <person name="Wilson R.K."/>
        </authorList>
    </citation>
    <scope>NUCLEOTIDE SEQUENCE [LARGE SCALE GENOMIC DNA]</scope>
</reference>
<comment type="similarity">
    <text evidence="4">Belongs to the class I-like SAM-binding methyltransferase superfamily. Cation-dependent O-methyltransferase family.</text>
</comment>
<proteinExistence type="inferred from homology"/>
<protein>
    <submittedName>
        <fullName evidence="6">Catechol-O-methyltransferase domain containing 1</fullName>
    </submittedName>
</protein>
<dbReference type="Gene3D" id="3.40.50.150">
    <property type="entry name" value="Vaccinia Virus protein VP39"/>
    <property type="match status" value="1"/>
</dbReference>
<dbReference type="InterPro" id="IPR050362">
    <property type="entry name" value="Cation-dep_OMT"/>
</dbReference>
<keyword evidence="7" id="KW-1185">Reference proteome</keyword>
<dbReference type="PANTHER" id="PTHR10509">
    <property type="entry name" value="O-METHYLTRANSFERASE-RELATED"/>
    <property type="match status" value="1"/>
</dbReference>
<name>A0A674HIY4_TAEGU</name>
<dbReference type="InParanoid" id="A0A674HIY4"/>
<evidence type="ECO:0000313" key="7">
    <source>
        <dbReference type="Proteomes" id="UP000007754"/>
    </source>
</evidence>
<dbReference type="InterPro" id="IPR029063">
    <property type="entry name" value="SAM-dependent_MTases_sf"/>
</dbReference>
<dbReference type="GO" id="GO:0032259">
    <property type="term" value="P:methylation"/>
    <property type="evidence" value="ECO:0007669"/>
    <property type="project" value="UniProtKB-KW"/>
</dbReference>
<reference evidence="6" key="2">
    <citation type="submission" date="2025-08" db="UniProtKB">
        <authorList>
            <consortium name="Ensembl"/>
        </authorList>
    </citation>
    <scope>IDENTIFICATION</scope>
</reference>
<dbReference type="SUPFAM" id="SSF53335">
    <property type="entry name" value="S-adenosyl-L-methionine-dependent methyltransferases"/>
    <property type="match status" value="1"/>
</dbReference>
<evidence type="ECO:0000313" key="6">
    <source>
        <dbReference type="Ensembl" id="ENSTGUP00000035744.1"/>
    </source>
</evidence>
<feature type="compositionally biased region" description="Low complexity" evidence="5">
    <location>
        <begin position="52"/>
        <end position="70"/>
    </location>
</feature>
<keyword evidence="2" id="KW-0808">Transferase</keyword>
<dbReference type="InterPro" id="IPR002935">
    <property type="entry name" value="SAM_O-MeTrfase"/>
</dbReference>
<dbReference type="AlphaFoldDB" id="A0A674HIY4"/>
<keyword evidence="3" id="KW-0949">S-adenosyl-L-methionine</keyword>
<dbReference type="Proteomes" id="UP000007754">
    <property type="component" value="Chromosome 6"/>
</dbReference>
<evidence type="ECO:0000256" key="1">
    <source>
        <dbReference type="ARBA" id="ARBA00022603"/>
    </source>
</evidence>
<evidence type="ECO:0000256" key="3">
    <source>
        <dbReference type="ARBA" id="ARBA00022691"/>
    </source>
</evidence>
<dbReference type="Ensembl" id="ENSTGUT00000019676.1">
    <property type="protein sequence ID" value="ENSTGUP00000035744.1"/>
    <property type="gene ID" value="ENSTGUG00000006565.2"/>
</dbReference>
<dbReference type="GeneTree" id="ENSGT00390000004409"/>